<dbReference type="SUPFAM" id="SSF81383">
    <property type="entry name" value="F-box domain"/>
    <property type="match status" value="1"/>
</dbReference>
<dbReference type="OrthoDB" id="28868at2759"/>
<dbReference type="InterPro" id="IPR011722">
    <property type="entry name" value="Hemimethylated_DNA-bd_dom"/>
</dbReference>
<dbReference type="GO" id="GO:0003677">
    <property type="term" value="F:DNA binding"/>
    <property type="evidence" value="ECO:0007669"/>
    <property type="project" value="InterPro"/>
</dbReference>
<evidence type="ECO:0000259" key="2">
    <source>
        <dbReference type="Pfam" id="PF12937"/>
    </source>
</evidence>
<dbReference type="AlphaFoldDB" id="A0A9N9CGH5"/>
<gene>
    <name evidence="3" type="ORF">PBRASI_LOCUS7489</name>
</gene>
<evidence type="ECO:0000313" key="3">
    <source>
        <dbReference type="EMBL" id="CAG8598088.1"/>
    </source>
</evidence>
<comment type="caution">
    <text evidence="3">The sequence shown here is derived from an EMBL/GenBank/DDBJ whole genome shotgun (WGS) entry which is preliminary data.</text>
</comment>
<feature type="domain" description="Hemimethylated DNA-binding" evidence="1">
    <location>
        <begin position="473"/>
        <end position="553"/>
    </location>
</feature>
<feature type="domain" description="F-box" evidence="2">
    <location>
        <begin position="11"/>
        <end position="49"/>
    </location>
</feature>
<dbReference type="EMBL" id="CAJVPI010001159">
    <property type="protein sequence ID" value="CAG8598088.1"/>
    <property type="molecule type" value="Genomic_DNA"/>
</dbReference>
<dbReference type="Gene3D" id="2.30.30.390">
    <property type="entry name" value="Hemimethylated DNA-binding domain"/>
    <property type="match status" value="1"/>
</dbReference>
<dbReference type="InterPro" id="IPR036623">
    <property type="entry name" value="Hemimethylated_DNA-bd_sf"/>
</dbReference>
<protein>
    <submittedName>
        <fullName evidence="3">2831_t:CDS:1</fullName>
    </submittedName>
</protein>
<dbReference type="Proteomes" id="UP000789739">
    <property type="component" value="Unassembled WGS sequence"/>
</dbReference>
<evidence type="ECO:0000313" key="4">
    <source>
        <dbReference type="Proteomes" id="UP000789739"/>
    </source>
</evidence>
<accession>A0A9N9CGH5</accession>
<name>A0A9N9CGH5_9GLOM</name>
<sequence>MSVLEPSIICLYHILDHLEAEDISRCAQVSRTWRDACYRECVWERLCRRRWKYWKIKPKNTTGWRQVFLTRATTDKWALEILNDLANCGALFLANTRKLRQLGDNARDVLLWVMNKPDESSLTHSYFAKRTLQCTRRYHVISQWRAWRDGNIQFSTIHGFGLMAILFNERIDLEDIINEINMLTGEFMRSHPPDAASPLDRFYALAAFFTQKYGSNHSYYEIETKLMYMLHPITETKGSKASILAIIFEELARKCGIPNVEVVADRERRSYRRYHFVRYYERIISDTLEDSIEVDDEYAVYFIDFKKHSTTGVMAEEIFDQHVLQYYGAYSGDYIPIPQAELFVLFVHDYCQNLSRLLGHSSELFYGAALQRQFLTRLEANELDFQAVCRDIEDWWTYIAVTYQYPEDYELAREALRDVAPYFENAQGADLDLWNDMTATIQSDIELLETNDSIEWDYSGKVQRGVIGERDPKFFIGDVVYFGKFGCLGVICRWDRGEDREKQRKNECVIEVFEKVRDRDLRPNQPFYEILTRRGTFLYCAEEKLKLEPATSDRLTRTVPPILYGDYAGDEQDWELARALGPITTELVGSFFERWDPESGKYIMNWSTRKWFPHR</sequence>
<organism evidence="3 4">
    <name type="scientific">Paraglomus brasilianum</name>
    <dbReference type="NCBI Taxonomy" id="144538"/>
    <lineage>
        <taxon>Eukaryota</taxon>
        <taxon>Fungi</taxon>
        <taxon>Fungi incertae sedis</taxon>
        <taxon>Mucoromycota</taxon>
        <taxon>Glomeromycotina</taxon>
        <taxon>Glomeromycetes</taxon>
        <taxon>Paraglomerales</taxon>
        <taxon>Paraglomeraceae</taxon>
        <taxon>Paraglomus</taxon>
    </lineage>
</organism>
<evidence type="ECO:0000259" key="1">
    <source>
        <dbReference type="Pfam" id="PF08755"/>
    </source>
</evidence>
<dbReference type="Gene3D" id="1.20.1280.50">
    <property type="match status" value="1"/>
</dbReference>
<dbReference type="Pfam" id="PF12937">
    <property type="entry name" value="F-box-like"/>
    <property type="match status" value="1"/>
</dbReference>
<proteinExistence type="predicted"/>
<dbReference type="InterPro" id="IPR036047">
    <property type="entry name" value="F-box-like_dom_sf"/>
</dbReference>
<keyword evidence="4" id="KW-1185">Reference proteome</keyword>
<dbReference type="SUPFAM" id="SSF141255">
    <property type="entry name" value="YccV-like"/>
    <property type="match status" value="1"/>
</dbReference>
<reference evidence="3" key="1">
    <citation type="submission" date="2021-06" db="EMBL/GenBank/DDBJ databases">
        <authorList>
            <person name="Kallberg Y."/>
            <person name="Tangrot J."/>
            <person name="Rosling A."/>
        </authorList>
    </citation>
    <scope>NUCLEOTIDE SEQUENCE</scope>
    <source>
        <strain evidence="3">BR232B</strain>
    </source>
</reference>
<dbReference type="Pfam" id="PF08755">
    <property type="entry name" value="YccV-like"/>
    <property type="match status" value="1"/>
</dbReference>
<dbReference type="InterPro" id="IPR001810">
    <property type="entry name" value="F-box_dom"/>
</dbReference>